<accession>A0ABY6ZAY2</accession>
<dbReference type="Gene3D" id="3.20.20.120">
    <property type="entry name" value="Enolase-like C-terminal domain"/>
    <property type="match status" value="1"/>
</dbReference>
<evidence type="ECO:0000259" key="2">
    <source>
        <dbReference type="Pfam" id="PF13378"/>
    </source>
</evidence>
<organism evidence="3 4">
    <name type="scientific">Alicyclobacillus fastidiosus</name>
    <dbReference type="NCBI Taxonomy" id="392011"/>
    <lineage>
        <taxon>Bacteria</taxon>
        <taxon>Bacillati</taxon>
        <taxon>Bacillota</taxon>
        <taxon>Bacilli</taxon>
        <taxon>Bacillales</taxon>
        <taxon>Alicyclobacillaceae</taxon>
        <taxon>Alicyclobacillus</taxon>
    </lineage>
</organism>
<gene>
    <name evidence="3" type="ORF">NZD89_16755</name>
</gene>
<sequence>MTQITIERVDNIEQCHACRAIVEQVWGAEDTCSAAQMFVHATYGGVLLLAHAGRQPVGSLFSFPSLYRGEWVLWSHETAVLPEFLHQGIGYQLKLMQRQIAAEMGYQSIAWTFDPLVSRNAHFNMNKLGASIAEYKVNVYGTMENDLVEQGLPSDRWIAVWPVATVVSQGPTDLGMRALEQIPIVLNVDEAGEPRLNENSNRISDIDHIKKWDVLNLMMIEQPLASDDIVDHAHLQAAIRTPICLDESIRSAEDLRKAVRLGSCKVVNLKVGRVGGFGESLVIHKLCQEAGLDLWCGGMEETGIGRLHNIALTALPGFTLPGDTAPSTRYFEEDIIDPPVAFTKPGILKVEPLAGVASRVQADRLKKCVLDKLVIETKVGVVG</sequence>
<dbReference type="EMBL" id="CP104067">
    <property type="protein sequence ID" value="WAH40039.1"/>
    <property type="molecule type" value="Genomic_DNA"/>
</dbReference>
<keyword evidence="4" id="KW-1185">Reference proteome</keyword>
<dbReference type="PANTHER" id="PTHR48073">
    <property type="entry name" value="O-SUCCINYLBENZOATE SYNTHASE-RELATED"/>
    <property type="match status" value="1"/>
</dbReference>
<dbReference type="InterPro" id="IPR029065">
    <property type="entry name" value="Enolase_C-like"/>
</dbReference>
<evidence type="ECO:0000256" key="1">
    <source>
        <dbReference type="ARBA" id="ARBA00022723"/>
    </source>
</evidence>
<dbReference type="SUPFAM" id="SSF55729">
    <property type="entry name" value="Acyl-CoA N-acyltransferases (Nat)"/>
    <property type="match status" value="1"/>
</dbReference>
<reference evidence="3" key="1">
    <citation type="submission" date="2022-08" db="EMBL/GenBank/DDBJ databases">
        <title>Alicyclobacillus fastidiosus DSM 17978, complete genome.</title>
        <authorList>
            <person name="Wang Q."/>
            <person name="Cai R."/>
            <person name="Wang Z."/>
        </authorList>
    </citation>
    <scope>NUCLEOTIDE SEQUENCE</scope>
    <source>
        <strain evidence="3">DSM 17978</strain>
    </source>
</reference>
<dbReference type="RefSeq" id="WP_268003937.1">
    <property type="nucleotide sequence ID" value="NZ_CP104067.1"/>
</dbReference>
<name>A0ABY6ZAY2_9BACL</name>
<dbReference type="SUPFAM" id="SSF51604">
    <property type="entry name" value="Enolase C-terminal domain-like"/>
    <property type="match status" value="1"/>
</dbReference>
<feature type="domain" description="Enolase C-terminal" evidence="2">
    <location>
        <begin position="204"/>
        <end position="344"/>
    </location>
</feature>
<proteinExistence type="predicted"/>
<protein>
    <recommendedName>
        <fullName evidence="2">Enolase C-terminal domain-containing protein</fullName>
    </recommendedName>
</protein>
<dbReference type="Gene3D" id="3.40.630.30">
    <property type="match status" value="1"/>
</dbReference>
<dbReference type="InterPro" id="IPR036849">
    <property type="entry name" value="Enolase-like_C_sf"/>
</dbReference>
<evidence type="ECO:0000313" key="3">
    <source>
        <dbReference type="EMBL" id="WAH40039.1"/>
    </source>
</evidence>
<dbReference type="Pfam" id="PF13378">
    <property type="entry name" value="MR_MLE_C"/>
    <property type="match status" value="1"/>
</dbReference>
<dbReference type="Proteomes" id="UP001164761">
    <property type="component" value="Chromosome"/>
</dbReference>
<keyword evidence="1" id="KW-0479">Metal-binding</keyword>
<dbReference type="PANTHER" id="PTHR48073:SF5">
    <property type="entry name" value="O-SUCCINYLBENZOATE SYNTHASE"/>
    <property type="match status" value="1"/>
</dbReference>
<dbReference type="InterPro" id="IPR016181">
    <property type="entry name" value="Acyl_CoA_acyltransferase"/>
</dbReference>
<evidence type="ECO:0000313" key="4">
    <source>
        <dbReference type="Proteomes" id="UP001164761"/>
    </source>
</evidence>